<evidence type="ECO:0000313" key="1">
    <source>
        <dbReference type="EMBL" id="OWZ03734.1"/>
    </source>
</evidence>
<dbReference type="Proteomes" id="UP000198211">
    <property type="component" value="Unassembled WGS sequence"/>
</dbReference>
<dbReference type="SUPFAM" id="SSF54001">
    <property type="entry name" value="Cysteine proteinases"/>
    <property type="match status" value="1"/>
</dbReference>
<evidence type="ECO:0008006" key="3">
    <source>
        <dbReference type="Google" id="ProtNLM"/>
    </source>
</evidence>
<dbReference type="InterPro" id="IPR038765">
    <property type="entry name" value="Papain-like_cys_pep_sf"/>
</dbReference>
<reference evidence="2" key="1">
    <citation type="submission" date="2017-03" db="EMBL/GenBank/DDBJ databases">
        <title>Phytopthora megakarya and P. palmivora, two closely related causual agents of cacao black pod achieved similar genome size and gene model numbers by different mechanisms.</title>
        <authorList>
            <person name="Ali S."/>
            <person name="Shao J."/>
            <person name="Larry D.J."/>
            <person name="Kronmiller B."/>
            <person name="Shen D."/>
            <person name="Strem M.D."/>
            <person name="Melnick R.L."/>
            <person name="Guiltinan M.J."/>
            <person name="Tyler B.M."/>
            <person name="Meinhardt L.W."/>
            <person name="Bailey B.A."/>
        </authorList>
    </citation>
    <scope>NUCLEOTIDE SEQUENCE [LARGE SCALE GENOMIC DNA]</scope>
    <source>
        <strain evidence="2">zdho120</strain>
    </source>
</reference>
<dbReference type="AlphaFoldDB" id="A0A225VF48"/>
<gene>
    <name evidence="1" type="ORF">PHMEG_00024478</name>
</gene>
<comment type="caution">
    <text evidence="1">The sequence shown here is derived from an EMBL/GenBank/DDBJ whole genome shotgun (WGS) entry which is preliminary data.</text>
</comment>
<proteinExistence type="predicted"/>
<evidence type="ECO:0000313" key="2">
    <source>
        <dbReference type="Proteomes" id="UP000198211"/>
    </source>
</evidence>
<protein>
    <recommendedName>
        <fullName evidence="3">Ubiquitin-like protease family profile domain-containing protein</fullName>
    </recommendedName>
</protein>
<keyword evidence="2" id="KW-1185">Reference proteome</keyword>
<sequence>MEKGAEVSFENVATVATAVDGHRRSFIEINDILSVIPVPHDRAARKIHKTGKDKSPIIAASVPFIPQLIQKAVDTSYKMPMPVCQDDHDPPFVKISGLGHFTLLQICAIQKTPNFIQPLDYTYIYQLAPGQLIKASIFEVLGTVWAVKHDVSMIMMPEFKLKRKTKNVNRPGELVNTINSSTTPFTIDTNSILVYDPFRNSKYVAFLKKITRRFEESEEFKSFDVVVVAPPIRKEGNSCGVYVDKFMLMLLDESVKGVHEDSGLMEFRYAVLKSLLSA</sequence>
<name>A0A225VF48_9STRA</name>
<dbReference type="EMBL" id="NBNE01005353">
    <property type="protein sequence ID" value="OWZ03734.1"/>
    <property type="molecule type" value="Genomic_DNA"/>
</dbReference>
<organism evidence="1 2">
    <name type="scientific">Phytophthora megakarya</name>
    <dbReference type="NCBI Taxonomy" id="4795"/>
    <lineage>
        <taxon>Eukaryota</taxon>
        <taxon>Sar</taxon>
        <taxon>Stramenopiles</taxon>
        <taxon>Oomycota</taxon>
        <taxon>Peronosporomycetes</taxon>
        <taxon>Peronosporales</taxon>
        <taxon>Peronosporaceae</taxon>
        <taxon>Phytophthora</taxon>
    </lineage>
</organism>
<accession>A0A225VF48</accession>